<comment type="caution">
    <text evidence="2">The sequence shown here is derived from an EMBL/GenBank/DDBJ whole genome shotgun (WGS) entry which is preliminary data.</text>
</comment>
<dbReference type="OrthoDB" id="2314558at2759"/>
<reference evidence="2 3" key="1">
    <citation type="submission" date="2018-06" db="EMBL/GenBank/DDBJ databases">
        <title>Comparative genomics reveals the genomic features of Rhizophagus irregularis, R. cerebriforme, R. diaphanum and Gigaspora rosea, and their symbiotic lifestyle signature.</title>
        <authorList>
            <person name="Morin E."/>
            <person name="San Clemente H."/>
            <person name="Chen E.C.H."/>
            <person name="De La Providencia I."/>
            <person name="Hainaut M."/>
            <person name="Kuo A."/>
            <person name="Kohler A."/>
            <person name="Murat C."/>
            <person name="Tang N."/>
            <person name="Roy S."/>
            <person name="Loubradou J."/>
            <person name="Henrissat B."/>
            <person name="Grigoriev I.V."/>
            <person name="Corradi N."/>
            <person name="Roux C."/>
            <person name="Martin F.M."/>
        </authorList>
    </citation>
    <scope>NUCLEOTIDE SEQUENCE [LARGE SCALE GENOMIC DNA]</scope>
    <source>
        <strain evidence="2 3">DAOM 227022</strain>
    </source>
</reference>
<feature type="region of interest" description="Disordered" evidence="1">
    <location>
        <begin position="149"/>
        <end position="290"/>
    </location>
</feature>
<name>A0A397S9U2_9GLOM</name>
<dbReference type="Proteomes" id="UP000265703">
    <property type="component" value="Unassembled WGS sequence"/>
</dbReference>
<organism evidence="2 3">
    <name type="scientific">Glomus cerebriforme</name>
    <dbReference type="NCBI Taxonomy" id="658196"/>
    <lineage>
        <taxon>Eukaryota</taxon>
        <taxon>Fungi</taxon>
        <taxon>Fungi incertae sedis</taxon>
        <taxon>Mucoromycota</taxon>
        <taxon>Glomeromycotina</taxon>
        <taxon>Glomeromycetes</taxon>
        <taxon>Glomerales</taxon>
        <taxon>Glomeraceae</taxon>
        <taxon>Glomus</taxon>
    </lineage>
</organism>
<evidence type="ECO:0000313" key="2">
    <source>
        <dbReference type="EMBL" id="RIA81589.1"/>
    </source>
</evidence>
<protein>
    <submittedName>
        <fullName evidence="2">Uncharacterized protein</fullName>
    </submittedName>
</protein>
<feature type="region of interest" description="Disordered" evidence="1">
    <location>
        <begin position="124"/>
        <end position="143"/>
    </location>
</feature>
<keyword evidence="3" id="KW-1185">Reference proteome</keyword>
<dbReference type="STRING" id="658196.A0A397S9U2"/>
<dbReference type="EMBL" id="QKYT01000773">
    <property type="protein sequence ID" value="RIA81589.1"/>
    <property type="molecule type" value="Genomic_DNA"/>
</dbReference>
<accession>A0A397S9U2</accession>
<evidence type="ECO:0000313" key="3">
    <source>
        <dbReference type="Proteomes" id="UP000265703"/>
    </source>
</evidence>
<feature type="compositionally biased region" description="Low complexity" evidence="1">
    <location>
        <begin position="158"/>
        <end position="201"/>
    </location>
</feature>
<dbReference type="AlphaFoldDB" id="A0A397S9U2"/>
<feature type="compositionally biased region" description="Low complexity" evidence="1">
    <location>
        <begin position="126"/>
        <end position="139"/>
    </location>
</feature>
<gene>
    <name evidence="2" type="ORF">C1645_550331</name>
</gene>
<evidence type="ECO:0000256" key="1">
    <source>
        <dbReference type="SAM" id="MobiDB-lite"/>
    </source>
</evidence>
<proteinExistence type="predicted"/>
<feature type="compositionally biased region" description="Polar residues" evidence="1">
    <location>
        <begin position="202"/>
        <end position="290"/>
    </location>
</feature>
<sequence length="453" mass="49623">MTSNIFPHGVSEILSSVFNTTDNSDLMQYFLEMIDTVDVGVKTMIDEDPTFLPLSEEMYTPHRMINATGLRELGKFLDKQDCADHYGGLVQCVDNDNEILWLCEDHRQGYNPLDAAKQVELGSIGFSQPSQPPSLSSFSNISYGPLDSPNTSTNSFGPNISNTSNIPTNSFGPSNTSTTPTNSFGPSNTSNTPTNSFGPSNISNTPNTSANSFGPSNTSNIPTNSFGPSNTSNIPTNSFGPSNISNTPANSFGPSNTPNTPTNSFGPSNTSNTPTNSFGSSNISNTPTNSFGPLSTLPLISIGSPESRSNGSNDIISRDPFASYPTLTSPFVTGNTLKWDYSKFYMESSTDPLDSYFALEYVCKILGEVVENVIESGRKHFRRDDIMEIAQKMRENLDGLNRNWYDSNQKVQFIRILKDQVHLYNRFLWLIVRYCAGKLFLFNRFGSKSASDS</sequence>